<evidence type="ECO:0000256" key="4">
    <source>
        <dbReference type="ARBA" id="ARBA00023002"/>
    </source>
</evidence>
<comment type="cofactor">
    <cofactor evidence="1">
        <name>FAD</name>
        <dbReference type="ChEBI" id="CHEBI:57692"/>
    </cofactor>
</comment>
<evidence type="ECO:0000256" key="2">
    <source>
        <dbReference type="ARBA" id="ARBA00022630"/>
    </source>
</evidence>
<keyword evidence="3" id="KW-0274">FAD</keyword>
<comment type="caution">
    <text evidence="7">The sequence shown here is derived from an EMBL/GenBank/DDBJ whole genome shotgun (WGS) entry which is preliminary data.</text>
</comment>
<protein>
    <recommendedName>
        <fullName evidence="6">FAD dependent oxidoreductase domain-containing protein</fullName>
    </recommendedName>
</protein>
<keyword evidence="4" id="KW-0560">Oxidoreductase</keyword>
<proteinExistence type="inferred from homology"/>
<dbReference type="RefSeq" id="WP_070175992.1">
    <property type="nucleotide sequence ID" value="NZ_BMJR01000001.1"/>
</dbReference>
<dbReference type="PANTHER" id="PTHR43104">
    <property type="entry name" value="L-2-HYDROXYGLUTARATE DEHYDROGENASE, MITOCHONDRIAL"/>
    <property type="match status" value="1"/>
</dbReference>
<dbReference type="STRING" id="1856405.BFC17_16115"/>
<organism evidence="7 8">
    <name type="scientific">Alteromonas lipolytica</name>
    <dbReference type="NCBI Taxonomy" id="1856405"/>
    <lineage>
        <taxon>Bacteria</taxon>
        <taxon>Pseudomonadati</taxon>
        <taxon>Pseudomonadota</taxon>
        <taxon>Gammaproteobacteria</taxon>
        <taxon>Alteromonadales</taxon>
        <taxon>Alteromonadaceae</taxon>
        <taxon>Alteromonas/Salinimonas group</taxon>
        <taxon>Alteromonas</taxon>
    </lineage>
</organism>
<sequence length="400" mass="44576">MSECDFAIIGAGIIGAAVAFKLSQRQPQARIRVFDKEPFCAAHQTGRNSGVIHAGVYYEPGSFKARFCRAGLEHTYEFCQRFDLPYEQCGKLIVATRDSELPAMERLFKRCQENDLAPRLLSAAEIKRREPNIHAVGGFYVGQTGITDYRAITDCLLQQAKLQGACDVNYHHQLVDINANDSGVSLTFKQPQGESRVKAAQLINCAGIYSDELIRLQGLSCDFRMLPFKGEYFKLGEKYNNITQHLIYPVPDPAMPFLGVHLTRMIGGYTTVGPNAVLTTGREAYDHLLSKDAEWRTVFGHSDVWMLLWRYKKAAVKELYSSLSKAHYARLVSRYCPGITAADFQPYRAGIRAQAVDSNGNLIHDFKFIESANALHVGNAPSPAATSALPIADEIIQRLF</sequence>
<dbReference type="Gene3D" id="3.50.50.60">
    <property type="entry name" value="FAD/NAD(P)-binding domain"/>
    <property type="match status" value="1"/>
</dbReference>
<evidence type="ECO:0000256" key="5">
    <source>
        <dbReference type="ARBA" id="ARBA00037941"/>
    </source>
</evidence>
<dbReference type="GO" id="GO:0005737">
    <property type="term" value="C:cytoplasm"/>
    <property type="evidence" value="ECO:0007669"/>
    <property type="project" value="TreeGrafter"/>
</dbReference>
<evidence type="ECO:0000313" key="8">
    <source>
        <dbReference type="Proteomes" id="UP000176037"/>
    </source>
</evidence>
<dbReference type="InterPro" id="IPR006076">
    <property type="entry name" value="FAD-dep_OxRdtase"/>
</dbReference>
<dbReference type="GO" id="GO:0047545">
    <property type="term" value="F:(S)-2-hydroxyglutarate dehydrogenase activity"/>
    <property type="evidence" value="ECO:0007669"/>
    <property type="project" value="TreeGrafter"/>
</dbReference>
<feature type="domain" description="FAD dependent oxidoreductase" evidence="6">
    <location>
        <begin position="5"/>
        <end position="397"/>
    </location>
</feature>
<dbReference type="InterPro" id="IPR036188">
    <property type="entry name" value="FAD/NAD-bd_sf"/>
</dbReference>
<comment type="similarity">
    <text evidence="5">Belongs to the L2HGDH family.</text>
</comment>
<keyword evidence="2" id="KW-0285">Flavoprotein</keyword>
<evidence type="ECO:0000256" key="3">
    <source>
        <dbReference type="ARBA" id="ARBA00022827"/>
    </source>
</evidence>
<keyword evidence="8" id="KW-1185">Reference proteome</keyword>
<accession>A0A1E8FGN6</accession>
<gene>
    <name evidence="7" type="ORF">BFC17_16115</name>
</gene>
<dbReference type="PANTHER" id="PTHR43104:SF2">
    <property type="entry name" value="L-2-HYDROXYGLUTARATE DEHYDROGENASE, MITOCHONDRIAL"/>
    <property type="match status" value="1"/>
</dbReference>
<evidence type="ECO:0000259" key="6">
    <source>
        <dbReference type="Pfam" id="PF01266"/>
    </source>
</evidence>
<evidence type="ECO:0000256" key="1">
    <source>
        <dbReference type="ARBA" id="ARBA00001974"/>
    </source>
</evidence>
<dbReference type="Pfam" id="PF01266">
    <property type="entry name" value="DAO"/>
    <property type="match status" value="1"/>
</dbReference>
<dbReference type="EMBL" id="MJIC01000010">
    <property type="protein sequence ID" value="OFI35074.1"/>
    <property type="molecule type" value="Genomic_DNA"/>
</dbReference>
<dbReference type="SUPFAM" id="SSF51905">
    <property type="entry name" value="FAD/NAD(P)-binding domain"/>
    <property type="match status" value="1"/>
</dbReference>
<dbReference type="NCBIfam" id="NF008726">
    <property type="entry name" value="PRK11728.1"/>
    <property type="match status" value="1"/>
</dbReference>
<dbReference type="AlphaFoldDB" id="A0A1E8FGN6"/>
<name>A0A1E8FGN6_9ALTE</name>
<dbReference type="Proteomes" id="UP000176037">
    <property type="component" value="Unassembled WGS sequence"/>
</dbReference>
<evidence type="ECO:0000313" key="7">
    <source>
        <dbReference type="EMBL" id="OFI35074.1"/>
    </source>
</evidence>
<dbReference type="Gene3D" id="3.30.9.10">
    <property type="entry name" value="D-Amino Acid Oxidase, subunit A, domain 2"/>
    <property type="match status" value="1"/>
</dbReference>
<reference evidence="7 8" key="1">
    <citation type="submission" date="2016-09" db="EMBL/GenBank/DDBJ databases">
        <title>Alteromonas lipolytica, a new species isolated from sea water.</title>
        <authorList>
            <person name="Wu Y.-H."/>
            <person name="Cheng H."/>
            <person name="Xu X.-W."/>
        </authorList>
    </citation>
    <scope>NUCLEOTIDE SEQUENCE [LARGE SCALE GENOMIC DNA]</scope>
    <source>
        <strain evidence="7 8">JW12</strain>
    </source>
</reference>